<sequence>MPNSPLFSSLLVAGALLAPLVTLGPVARAEEQPLWLFETQCVTQGSGRMRQEMADISVGREVFRSYMFMGPGSRSVNLTCKIRGDDPEEKENFNSLRLEFGMQDSDKSGPYNTVVVYLDGEESASQTIGSGEKVSIALDVSQSQNVSVETVCSSRNAYCDRVYFFNASLSSEPVPPNEPPTPEPSNSPAPTPGESQ</sequence>
<name>A0A7C3VEP1_9CYAN</name>
<gene>
    <name evidence="2" type="ORF">ENR15_02820</name>
</gene>
<dbReference type="AlphaFoldDB" id="A0A7C3VEP1"/>
<comment type="caution">
    <text evidence="2">The sequence shown here is derived from an EMBL/GenBank/DDBJ whole genome shotgun (WGS) entry which is preliminary data.</text>
</comment>
<organism evidence="2">
    <name type="scientific">Planktothricoides sp. SpSt-374</name>
    <dbReference type="NCBI Taxonomy" id="2282167"/>
    <lineage>
        <taxon>Bacteria</taxon>
        <taxon>Bacillati</taxon>
        <taxon>Cyanobacteriota</taxon>
        <taxon>Cyanophyceae</taxon>
        <taxon>Oscillatoriophycideae</taxon>
        <taxon>Oscillatoriales</taxon>
        <taxon>Oscillatoriaceae</taxon>
        <taxon>Planktothricoides</taxon>
    </lineage>
</organism>
<proteinExistence type="predicted"/>
<evidence type="ECO:0000256" key="1">
    <source>
        <dbReference type="SAM" id="MobiDB-lite"/>
    </source>
</evidence>
<accession>A0A7C3VEP1</accession>
<reference evidence="2" key="1">
    <citation type="journal article" date="2020" name="mSystems">
        <title>Genome- and Community-Level Interaction Insights into Carbon Utilization and Element Cycling Functions of Hydrothermarchaeota in Hydrothermal Sediment.</title>
        <authorList>
            <person name="Zhou Z."/>
            <person name="Liu Y."/>
            <person name="Xu W."/>
            <person name="Pan J."/>
            <person name="Luo Z.H."/>
            <person name="Li M."/>
        </authorList>
    </citation>
    <scope>NUCLEOTIDE SEQUENCE [LARGE SCALE GENOMIC DNA]</scope>
    <source>
        <strain evidence="2">SpSt-374</strain>
    </source>
</reference>
<feature type="region of interest" description="Disordered" evidence="1">
    <location>
        <begin position="169"/>
        <end position="196"/>
    </location>
</feature>
<evidence type="ECO:0008006" key="3">
    <source>
        <dbReference type="Google" id="ProtNLM"/>
    </source>
</evidence>
<dbReference type="EMBL" id="DSPX01000024">
    <property type="protein sequence ID" value="HGF99613.1"/>
    <property type="molecule type" value="Genomic_DNA"/>
</dbReference>
<evidence type="ECO:0000313" key="2">
    <source>
        <dbReference type="EMBL" id="HGF99613.1"/>
    </source>
</evidence>
<protein>
    <recommendedName>
        <fullName evidence="3">Glycosyl hydrolase family 98 putative carbohydrate-binding module domain-containing protein</fullName>
    </recommendedName>
</protein>
<feature type="compositionally biased region" description="Pro residues" evidence="1">
    <location>
        <begin position="173"/>
        <end position="196"/>
    </location>
</feature>